<dbReference type="InterPro" id="IPR050559">
    <property type="entry name" value="P-Pant_transferase_sf"/>
</dbReference>
<dbReference type="Pfam" id="PF22624">
    <property type="entry name" value="AASDHPPT_N"/>
    <property type="match status" value="1"/>
</dbReference>
<sequence length="204" mass="21725">MADEWLDANERARAARFHFERDYLAYVMAHAIWRIALSVCLGTETDRVPLTHTSNGQPQLPGTSLSTSLSHSGNYVAMAICGAPTVGIDIEQSPPRIVLDDLLTTICTPAEAAALQELPPAARTQTLLTLWTRKEALLKAFGVGLAQAPATLSAMSDEPVAPPAQAVGPWPCRVRTLEVPFDCVGALAAPVAVVACNLHYLSVA</sequence>
<dbReference type="GO" id="GO:0016740">
    <property type="term" value="F:transferase activity"/>
    <property type="evidence" value="ECO:0007669"/>
    <property type="project" value="UniProtKB-KW"/>
</dbReference>
<dbReference type="SUPFAM" id="SSF56214">
    <property type="entry name" value="4'-phosphopantetheinyl transferase"/>
    <property type="match status" value="2"/>
</dbReference>
<name>A0ABW8IZ37_9GAMM</name>
<evidence type="ECO:0000259" key="4">
    <source>
        <dbReference type="Pfam" id="PF22624"/>
    </source>
</evidence>
<accession>A0ABW8IZ37</accession>
<dbReference type="Pfam" id="PF01648">
    <property type="entry name" value="ACPS"/>
    <property type="match status" value="1"/>
</dbReference>
<reference evidence="5 6" key="1">
    <citation type="submission" date="2020-10" db="EMBL/GenBank/DDBJ databases">
        <title>Phylogeny of dyella-like bacteria.</title>
        <authorList>
            <person name="Fu J."/>
        </authorList>
    </citation>
    <scope>NUCLEOTIDE SEQUENCE [LARGE SCALE GENOMIC DNA]</scope>
    <source>
        <strain evidence="5 6">DHOB07</strain>
    </source>
</reference>
<evidence type="ECO:0000256" key="2">
    <source>
        <dbReference type="ARBA" id="ARBA00022679"/>
    </source>
</evidence>
<protein>
    <submittedName>
        <fullName evidence="5">4'-phosphopantetheinyl transferase superfamily protein</fullName>
    </submittedName>
</protein>
<dbReference type="InterPro" id="IPR008278">
    <property type="entry name" value="4-PPantetheinyl_Trfase_dom"/>
</dbReference>
<dbReference type="Proteomes" id="UP001620405">
    <property type="component" value="Unassembled WGS sequence"/>
</dbReference>
<feature type="domain" description="4'-phosphopantetheinyl transferase" evidence="3">
    <location>
        <begin position="86"/>
        <end position="147"/>
    </location>
</feature>
<dbReference type="PANTHER" id="PTHR12215">
    <property type="entry name" value="PHOSPHOPANTETHEINE TRANSFERASE"/>
    <property type="match status" value="1"/>
</dbReference>
<feature type="domain" description="4'-phosphopantetheinyl transferase N-terminal" evidence="4">
    <location>
        <begin position="5"/>
        <end position="79"/>
    </location>
</feature>
<dbReference type="Gene3D" id="3.90.470.20">
    <property type="entry name" value="4'-phosphopantetheinyl transferase domain"/>
    <property type="match status" value="1"/>
</dbReference>
<dbReference type="PANTHER" id="PTHR12215:SF10">
    <property type="entry name" value="L-AMINOADIPATE-SEMIALDEHYDE DEHYDROGENASE-PHOSPHOPANTETHEINYL TRANSFERASE"/>
    <property type="match status" value="1"/>
</dbReference>
<gene>
    <name evidence="5" type="ORF">ISP13_13780</name>
</gene>
<keyword evidence="2 5" id="KW-0808">Transferase</keyword>
<dbReference type="InterPro" id="IPR055066">
    <property type="entry name" value="AASDHPPT_N"/>
</dbReference>
<evidence type="ECO:0000313" key="5">
    <source>
        <dbReference type="EMBL" id="MFK2874609.1"/>
    </source>
</evidence>
<dbReference type="EMBL" id="JADIKG010000013">
    <property type="protein sequence ID" value="MFK2874609.1"/>
    <property type="molecule type" value="Genomic_DNA"/>
</dbReference>
<evidence type="ECO:0000256" key="1">
    <source>
        <dbReference type="ARBA" id="ARBA00010990"/>
    </source>
</evidence>
<proteinExistence type="inferred from homology"/>
<comment type="caution">
    <text evidence="5">The sequence shown here is derived from an EMBL/GenBank/DDBJ whole genome shotgun (WGS) entry which is preliminary data.</text>
</comment>
<comment type="similarity">
    <text evidence="1">Belongs to the P-Pant transferase superfamily. Gsp/Sfp/HetI/AcpT family.</text>
</comment>
<evidence type="ECO:0000259" key="3">
    <source>
        <dbReference type="Pfam" id="PF01648"/>
    </source>
</evidence>
<organism evidence="5 6">
    <name type="scientific">Dyella lipolytica</name>
    <dbReference type="NCBI Taxonomy" id="1867835"/>
    <lineage>
        <taxon>Bacteria</taxon>
        <taxon>Pseudomonadati</taxon>
        <taxon>Pseudomonadota</taxon>
        <taxon>Gammaproteobacteria</taxon>
        <taxon>Lysobacterales</taxon>
        <taxon>Rhodanobacteraceae</taxon>
        <taxon>Dyella</taxon>
    </lineage>
</organism>
<evidence type="ECO:0000313" key="6">
    <source>
        <dbReference type="Proteomes" id="UP001620405"/>
    </source>
</evidence>
<keyword evidence="6" id="KW-1185">Reference proteome</keyword>
<dbReference type="RefSeq" id="WP_284396910.1">
    <property type="nucleotide sequence ID" value="NZ_BSNQ01000003.1"/>
</dbReference>
<dbReference type="InterPro" id="IPR037143">
    <property type="entry name" value="4-PPantetheinyl_Trfase_dom_sf"/>
</dbReference>